<dbReference type="AlphaFoldDB" id="A0A8X6T4T7"/>
<evidence type="ECO:0000313" key="3">
    <source>
        <dbReference type="EMBL" id="GFS79589.1"/>
    </source>
</evidence>
<feature type="region of interest" description="Disordered" evidence="1">
    <location>
        <begin position="9"/>
        <end position="38"/>
    </location>
</feature>
<organism evidence="3 4">
    <name type="scientific">Nephila pilipes</name>
    <name type="common">Giant wood spider</name>
    <name type="synonym">Nephila maculata</name>
    <dbReference type="NCBI Taxonomy" id="299642"/>
    <lineage>
        <taxon>Eukaryota</taxon>
        <taxon>Metazoa</taxon>
        <taxon>Ecdysozoa</taxon>
        <taxon>Arthropoda</taxon>
        <taxon>Chelicerata</taxon>
        <taxon>Arachnida</taxon>
        <taxon>Araneae</taxon>
        <taxon>Araneomorphae</taxon>
        <taxon>Entelegynae</taxon>
        <taxon>Araneoidea</taxon>
        <taxon>Nephilidae</taxon>
        <taxon>Nephila</taxon>
    </lineage>
</organism>
<keyword evidence="2" id="KW-1133">Transmembrane helix</keyword>
<dbReference type="Proteomes" id="UP000887013">
    <property type="component" value="Unassembled WGS sequence"/>
</dbReference>
<feature type="compositionally biased region" description="Low complexity" evidence="1">
    <location>
        <begin position="14"/>
        <end position="23"/>
    </location>
</feature>
<proteinExistence type="predicted"/>
<evidence type="ECO:0000256" key="2">
    <source>
        <dbReference type="SAM" id="Phobius"/>
    </source>
</evidence>
<sequence length="82" mass="9407">MAGMGFAIEEELPSDGSEISSETSGEEDMTSLERGFDPQKMFTHNRTCLLYKMKSHLKIKRISILLFFLFFSLHIMAAWSLK</sequence>
<protein>
    <submittedName>
        <fullName evidence="3">Uncharacterized protein</fullName>
    </submittedName>
</protein>
<keyword evidence="2" id="KW-0812">Transmembrane</keyword>
<keyword evidence="2" id="KW-0472">Membrane</keyword>
<accession>A0A8X6T4T7</accession>
<evidence type="ECO:0000256" key="1">
    <source>
        <dbReference type="SAM" id="MobiDB-lite"/>
    </source>
</evidence>
<name>A0A8X6T4T7_NEPPI</name>
<comment type="caution">
    <text evidence="3">The sequence shown here is derived from an EMBL/GenBank/DDBJ whole genome shotgun (WGS) entry which is preliminary data.</text>
</comment>
<keyword evidence="4" id="KW-1185">Reference proteome</keyword>
<dbReference type="EMBL" id="BMAW01097434">
    <property type="protein sequence ID" value="GFS79589.1"/>
    <property type="molecule type" value="Genomic_DNA"/>
</dbReference>
<gene>
    <name evidence="3" type="ORF">NPIL_703691</name>
</gene>
<evidence type="ECO:0000313" key="4">
    <source>
        <dbReference type="Proteomes" id="UP000887013"/>
    </source>
</evidence>
<reference evidence="3" key="1">
    <citation type="submission" date="2020-08" db="EMBL/GenBank/DDBJ databases">
        <title>Multicomponent nature underlies the extraordinary mechanical properties of spider dragline silk.</title>
        <authorList>
            <person name="Kono N."/>
            <person name="Nakamura H."/>
            <person name="Mori M."/>
            <person name="Yoshida Y."/>
            <person name="Ohtoshi R."/>
            <person name="Malay A.D."/>
            <person name="Moran D.A.P."/>
            <person name="Tomita M."/>
            <person name="Numata K."/>
            <person name="Arakawa K."/>
        </authorList>
    </citation>
    <scope>NUCLEOTIDE SEQUENCE</scope>
</reference>
<feature type="transmembrane region" description="Helical" evidence="2">
    <location>
        <begin position="62"/>
        <end position="81"/>
    </location>
</feature>